<dbReference type="RefSeq" id="WP_192595537.1">
    <property type="nucleotide sequence ID" value="NZ_BAAALJ010000002.1"/>
</dbReference>
<organism evidence="2 3">
    <name type="scientific">Nesterenkonia lutea</name>
    <dbReference type="NCBI Taxonomy" id="272919"/>
    <lineage>
        <taxon>Bacteria</taxon>
        <taxon>Bacillati</taxon>
        <taxon>Actinomycetota</taxon>
        <taxon>Actinomycetes</taxon>
        <taxon>Micrococcales</taxon>
        <taxon>Micrococcaceae</taxon>
        <taxon>Nesterenkonia</taxon>
    </lineage>
</organism>
<name>A0ABR9JF34_9MICC</name>
<comment type="caution">
    <text evidence="2">The sequence shown here is derived from an EMBL/GenBank/DDBJ whole genome shotgun (WGS) entry which is preliminary data.</text>
</comment>
<proteinExistence type="predicted"/>
<dbReference type="EMBL" id="JADBED010000001">
    <property type="protein sequence ID" value="MBE1524542.1"/>
    <property type="molecule type" value="Genomic_DNA"/>
</dbReference>
<evidence type="ECO:0000313" key="2">
    <source>
        <dbReference type="EMBL" id="MBE1524542.1"/>
    </source>
</evidence>
<protein>
    <recommendedName>
        <fullName evidence="1">YdhG-like domain-containing protein</fullName>
    </recommendedName>
</protein>
<reference evidence="2 3" key="1">
    <citation type="submission" date="2020-10" db="EMBL/GenBank/DDBJ databases">
        <title>Sequencing the genomes of 1000 actinobacteria strains.</title>
        <authorList>
            <person name="Klenk H.-P."/>
        </authorList>
    </citation>
    <scope>NUCLEOTIDE SEQUENCE [LARGE SCALE GENOMIC DNA]</scope>
    <source>
        <strain evidence="2 3">DSM 15666</strain>
    </source>
</reference>
<accession>A0ABR9JF34</accession>
<feature type="domain" description="YdhG-like" evidence="1">
    <location>
        <begin position="17"/>
        <end position="133"/>
    </location>
</feature>
<evidence type="ECO:0000313" key="3">
    <source>
        <dbReference type="Proteomes" id="UP000643525"/>
    </source>
</evidence>
<evidence type="ECO:0000259" key="1">
    <source>
        <dbReference type="Pfam" id="PF08818"/>
    </source>
</evidence>
<dbReference type="Pfam" id="PF08818">
    <property type="entry name" value="DUF1801"/>
    <property type="match status" value="1"/>
</dbReference>
<sequence>MEPVTDDVDEYLRSVARTEEMTALDALISTELPGLSRVLWRGAMWGDTEQTIIGYGRMRQPRPRGADVDWFLIGLAEQSKHLSVYLNAAEEGGYLLKHRADRLGKVKVGAAALTFTKLENLDQTEFRSMIARAGELHPDVE</sequence>
<dbReference type="InterPro" id="IPR014922">
    <property type="entry name" value="YdhG-like"/>
</dbReference>
<dbReference type="Proteomes" id="UP000643525">
    <property type="component" value="Unassembled WGS sequence"/>
</dbReference>
<gene>
    <name evidence="2" type="ORF">H4W27_001660</name>
</gene>
<keyword evidence="3" id="KW-1185">Reference proteome</keyword>